<dbReference type="AlphaFoldDB" id="A0A974PVH3"/>
<keyword evidence="3" id="KW-1185">Reference proteome</keyword>
<evidence type="ECO:0000313" key="2">
    <source>
        <dbReference type="EMBL" id="QRG10174.1"/>
    </source>
</evidence>
<name>A0A974PVH3_9HYPH</name>
<gene>
    <name evidence="2" type="ORF">EZH22_30305</name>
</gene>
<keyword evidence="2" id="KW-0614">Plasmid</keyword>
<protein>
    <submittedName>
        <fullName evidence="2">Uncharacterized protein</fullName>
    </submittedName>
</protein>
<evidence type="ECO:0000313" key="3">
    <source>
        <dbReference type="Proteomes" id="UP000596427"/>
    </source>
</evidence>
<organism evidence="2 3">
    <name type="scientific">Xanthobacter dioxanivorans</name>
    <dbReference type="NCBI Taxonomy" id="2528964"/>
    <lineage>
        <taxon>Bacteria</taxon>
        <taxon>Pseudomonadati</taxon>
        <taxon>Pseudomonadota</taxon>
        <taxon>Alphaproteobacteria</taxon>
        <taxon>Hyphomicrobiales</taxon>
        <taxon>Xanthobacteraceae</taxon>
        <taxon>Xanthobacter</taxon>
    </lineage>
</organism>
<geneLocation type="plasmid" evidence="2 3">
    <name>unnamed2</name>
</geneLocation>
<feature type="region of interest" description="Disordered" evidence="1">
    <location>
        <begin position="1"/>
        <end position="46"/>
    </location>
</feature>
<proteinExistence type="predicted"/>
<dbReference type="EMBL" id="CP063364">
    <property type="protein sequence ID" value="QRG10174.1"/>
    <property type="molecule type" value="Genomic_DNA"/>
</dbReference>
<evidence type="ECO:0000256" key="1">
    <source>
        <dbReference type="SAM" id="MobiDB-lite"/>
    </source>
</evidence>
<accession>A0A974PVH3</accession>
<dbReference type="KEGG" id="xdi:EZH22_30305"/>
<dbReference type="Proteomes" id="UP000596427">
    <property type="component" value="Plasmid unnamed2"/>
</dbReference>
<dbReference type="RefSeq" id="WP_203197049.1">
    <property type="nucleotide sequence ID" value="NZ_CP063364.1"/>
</dbReference>
<sequence>MTRMNWGAPRKRWDPENSLARPLPAIDRKPRAPRPASAPAGATTGADGISLSYLAGFGFNRLSAWCPRCRVVAHMAFADLAAAHLERSPVDLGSVLSCPDCATPRAVSAMAEKAVRTA</sequence>
<reference evidence="2 3" key="1">
    <citation type="submission" date="2020-10" db="EMBL/GenBank/DDBJ databases">
        <title>Degradation of 1,4-Dioxane by Xanthobacter sp. YN2, via a Novel Group-2 Soluble Di-Iron Monooxygenase.</title>
        <authorList>
            <person name="Ma F."/>
            <person name="Wang Y."/>
            <person name="Yang J."/>
            <person name="Guo H."/>
            <person name="Su D."/>
            <person name="Yu L."/>
        </authorList>
    </citation>
    <scope>NUCLEOTIDE SEQUENCE [LARGE SCALE GENOMIC DNA]</scope>
    <source>
        <strain evidence="2 3">YN2</strain>
        <plasmid evidence="2 3">unnamed2</plasmid>
    </source>
</reference>
<feature type="compositionally biased region" description="Low complexity" evidence="1">
    <location>
        <begin position="34"/>
        <end position="46"/>
    </location>
</feature>